<feature type="region of interest" description="Disordered" evidence="2">
    <location>
        <begin position="343"/>
        <end position="370"/>
    </location>
</feature>
<dbReference type="GO" id="GO:0007034">
    <property type="term" value="P:vacuolar transport"/>
    <property type="evidence" value="ECO:0007669"/>
    <property type="project" value="TreeGrafter"/>
</dbReference>
<evidence type="ECO:0000313" key="4">
    <source>
        <dbReference type="EnsemblPlants" id="Kaladp0098s0080.1.v1.1"/>
    </source>
</evidence>
<name>A0A7N0V3V0_KALFE</name>
<dbReference type="GO" id="GO:0005794">
    <property type="term" value="C:Golgi apparatus"/>
    <property type="evidence" value="ECO:0007669"/>
    <property type="project" value="TreeGrafter"/>
</dbReference>
<dbReference type="GO" id="GO:0006914">
    <property type="term" value="P:autophagy"/>
    <property type="evidence" value="ECO:0007669"/>
    <property type="project" value="UniProtKB-KW"/>
</dbReference>
<evidence type="ECO:0000313" key="5">
    <source>
        <dbReference type="Proteomes" id="UP000594263"/>
    </source>
</evidence>
<dbReference type="Pfam" id="PF09758">
    <property type="entry name" value="FPL"/>
    <property type="match status" value="1"/>
</dbReference>
<feature type="domain" description="FPL" evidence="3">
    <location>
        <begin position="42"/>
        <end position="192"/>
    </location>
</feature>
<dbReference type="PANTHER" id="PTHR21481">
    <property type="entry name" value="PROTEIN CLEC16A"/>
    <property type="match status" value="1"/>
</dbReference>
<dbReference type="Proteomes" id="UP000594263">
    <property type="component" value="Unplaced"/>
</dbReference>
<dbReference type="EnsemblPlants" id="Kaladp0098s0080.1.v1.1">
    <property type="protein sequence ID" value="Kaladp0098s0080.1.v1.1"/>
    <property type="gene ID" value="Kaladp0098s0080.v1.1"/>
</dbReference>
<dbReference type="Gramene" id="Kaladp0098s0080.1.v1.1">
    <property type="protein sequence ID" value="Kaladp0098s0080.1.v1.1"/>
    <property type="gene ID" value="Kaladp0098s0080.v1.1"/>
</dbReference>
<keyword evidence="1" id="KW-0072">Autophagy</keyword>
<dbReference type="InterPro" id="IPR019155">
    <property type="entry name" value="CLEC16A/TT9_N"/>
</dbReference>
<dbReference type="AlphaFoldDB" id="A0A7N0V3V0"/>
<dbReference type="InterPro" id="IPR039272">
    <property type="entry name" value="CLEC16A/TT9"/>
</dbReference>
<protein>
    <recommendedName>
        <fullName evidence="3">FPL domain-containing protein</fullName>
    </recommendedName>
</protein>
<dbReference type="PANTHER" id="PTHR21481:SF0">
    <property type="entry name" value="PROTEIN CLEC16A"/>
    <property type="match status" value="1"/>
</dbReference>
<evidence type="ECO:0000256" key="2">
    <source>
        <dbReference type="SAM" id="MobiDB-lite"/>
    </source>
</evidence>
<dbReference type="OMA" id="IQWHTGW"/>
<keyword evidence="5" id="KW-1185">Reference proteome</keyword>
<reference evidence="4" key="1">
    <citation type="submission" date="2021-01" db="UniProtKB">
        <authorList>
            <consortium name="EnsemblPlants"/>
        </authorList>
    </citation>
    <scope>IDENTIFICATION</scope>
</reference>
<proteinExistence type="predicted"/>
<sequence length="806" mass="91609">MWRSLWRTIDRFSLPHFKYVIEELQAIKVINKLNRESVIDMMQSVVEIVTYGDRHDPAIFECFMEYQVMSEFVRLLKISRTSRIEAPLLQYLSIMIQNLQSDQAIFYCFSNDYLNIIITHQYNFDGGDVLQYYISFLRTLSCKVNKDTLCLLVKMNEDAVVSFPLYTEALKFALHREKMIQTAVRALTLNIYCVSDAMVCQFVTTTPNAEYFSDLTKRLGNQCFRLDAIVQTKDVTRSEEIRKELLHEADKIVDDLYYLNDILSSGPSHLSCLINERLLHLLIFPIMLSPVRLSSDYGERSMSTITSLYIICRILQVLGVKDIINSVAGCLLYPYVISSDQDDTEDGREDDHSFSMSQHSNKIQDSEETNFHTKGVNHVSESELICKYSELFLPAASVDSSLLDGIQRERAGLLSNVFSANHHLLLASLFLLIILAESKELDSKLAAILRAPDCEKIKEASASPFVDQSFFEGHMDQIVNSLLKILASQPPFPVTVQWHTGWLLRKLLTLQENKLNDINIHLLSTSYRQSCDLLRKELHGCWLDYIPETFKTEWPRCVSALEASWHSKDAIFTLELDLVEESSNGAEASFLAWRNMVDAIKVFVLHVQLKAIMRSGHIMTHPLASLRSSITTISGKPHASDFTTTSSGSELALGSAIPCKIAFSNFGQKDIYLIAAASGTSGKLFLLDRHPLRSHRGITFATAPLAGSSPKIDPSHPTWLHLRIRAFEPKFDTKRKQKILPNNTTDGRWTLGFPNAEACEFARLYILDEIRKQRSAVENLLAPLLQDDFFVEDQTPNSNQELRQTV</sequence>
<accession>A0A7N0V3V0</accession>
<evidence type="ECO:0000256" key="1">
    <source>
        <dbReference type="ARBA" id="ARBA00023006"/>
    </source>
</evidence>
<dbReference type="GO" id="GO:0016197">
    <property type="term" value="P:endosomal transport"/>
    <property type="evidence" value="ECO:0007669"/>
    <property type="project" value="TreeGrafter"/>
</dbReference>
<dbReference type="GO" id="GO:0005770">
    <property type="term" value="C:late endosome"/>
    <property type="evidence" value="ECO:0007669"/>
    <property type="project" value="TreeGrafter"/>
</dbReference>
<organism evidence="4 5">
    <name type="scientific">Kalanchoe fedtschenkoi</name>
    <name type="common">Lavender scallops</name>
    <name type="synonym">South American air plant</name>
    <dbReference type="NCBI Taxonomy" id="63787"/>
    <lineage>
        <taxon>Eukaryota</taxon>
        <taxon>Viridiplantae</taxon>
        <taxon>Streptophyta</taxon>
        <taxon>Embryophyta</taxon>
        <taxon>Tracheophyta</taxon>
        <taxon>Spermatophyta</taxon>
        <taxon>Magnoliopsida</taxon>
        <taxon>eudicotyledons</taxon>
        <taxon>Gunneridae</taxon>
        <taxon>Pentapetalae</taxon>
        <taxon>Saxifragales</taxon>
        <taxon>Crassulaceae</taxon>
        <taxon>Kalanchoe</taxon>
    </lineage>
</organism>
<evidence type="ECO:0000259" key="3">
    <source>
        <dbReference type="Pfam" id="PF09758"/>
    </source>
</evidence>
<dbReference type="GO" id="GO:1901096">
    <property type="term" value="P:regulation of autophagosome maturation"/>
    <property type="evidence" value="ECO:0007669"/>
    <property type="project" value="TreeGrafter"/>
</dbReference>